<comment type="subunit">
    <text evidence="4">Part of the 30S ribosomal subunit. Interacts with proteins S7 and S18. Binds to IF-3.</text>
</comment>
<organism evidence="5 6">
    <name type="scientific">Candidatus Niyogibacteria bacterium RIFCSPLOWO2_12_FULL_41_13</name>
    <dbReference type="NCBI Taxonomy" id="1801726"/>
    <lineage>
        <taxon>Bacteria</taxon>
        <taxon>Candidatus Niyogiibacteriota</taxon>
    </lineage>
</organism>
<dbReference type="EMBL" id="MHMS01000020">
    <property type="protein sequence ID" value="OGZ31843.1"/>
    <property type="molecule type" value="Genomic_DNA"/>
</dbReference>
<evidence type="ECO:0000313" key="5">
    <source>
        <dbReference type="EMBL" id="OGZ31843.1"/>
    </source>
</evidence>
<evidence type="ECO:0000256" key="3">
    <source>
        <dbReference type="ARBA" id="ARBA00023274"/>
    </source>
</evidence>
<dbReference type="GO" id="GO:0003735">
    <property type="term" value="F:structural constituent of ribosome"/>
    <property type="evidence" value="ECO:0007669"/>
    <property type="project" value="InterPro"/>
</dbReference>
<dbReference type="GO" id="GO:0019843">
    <property type="term" value="F:rRNA binding"/>
    <property type="evidence" value="ECO:0007669"/>
    <property type="project" value="UniProtKB-UniRule"/>
</dbReference>
<dbReference type="InterPro" id="IPR001971">
    <property type="entry name" value="Ribosomal_uS11"/>
</dbReference>
<dbReference type="Gene3D" id="3.30.420.80">
    <property type="entry name" value="Ribosomal protein S11"/>
    <property type="match status" value="1"/>
</dbReference>
<comment type="function">
    <text evidence="4">Located on the platform of the 30S subunit, it bridges several disparate RNA helices of the 16S rRNA. Forms part of the Shine-Dalgarno cleft in the 70S ribosome.</text>
</comment>
<dbReference type="GO" id="GO:1990904">
    <property type="term" value="C:ribonucleoprotein complex"/>
    <property type="evidence" value="ECO:0007669"/>
    <property type="project" value="UniProtKB-KW"/>
</dbReference>
<name>A0A1G2F1I0_9BACT</name>
<keyword evidence="4" id="KW-0694">RNA-binding</keyword>
<dbReference type="Pfam" id="PF00411">
    <property type="entry name" value="Ribosomal_S11"/>
    <property type="match status" value="1"/>
</dbReference>
<keyword evidence="3 4" id="KW-0687">Ribonucleoprotein</keyword>
<protein>
    <recommendedName>
        <fullName evidence="4">Small ribosomal subunit protein uS11</fullName>
    </recommendedName>
</protein>
<dbReference type="GO" id="GO:0005840">
    <property type="term" value="C:ribosome"/>
    <property type="evidence" value="ECO:0007669"/>
    <property type="project" value="UniProtKB-KW"/>
</dbReference>
<dbReference type="PIRSF" id="PIRSF002131">
    <property type="entry name" value="Ribosomal_S11"/>
    <property type="match status" value="1"/>
</dbReference>
<accession>A0A1G2F1I0</accession>
<proteinExistence type="inferred from homology"/>
<dbReference type="NCBIfam" id="NF003698">
    <property type="entry name" value="PRK05309.1"/>
    <property type="match status" value="1"/>
</dbReference>
<evidence type="ECO:0000256" key="4">
    <source>
        <dbReference type="HAMAP-Rule" id="MF_01310"/>
    </source>
</evidence>
<gene>
    <name evidence="4" type="primary">rpsK</name>
    <name evidence="5" type="ORF">A3H02_00525</name>
</gene>
<evidence type="ECO:0000256" key="2">
    <source>
        <dbReference type="ARBA" id="ARBA00022980"/>
    </source>
</evidence>
<dbReference type="SUPFAM" id="SSF53137">
    <property type="entry name" value="Translational machinery components"/>
    <property type="match status" value="1"/>
</dbReference>
<keyword evidence="4" id="KW-0699">rRNA-binding</keyword>
<dbReference type="STRING" id="1801726.A3H02_00525"/>
<dbReference type="AlphaFoldDB" id="A0A1G2F1I0"/>
<dbReference type="GO" id="GO:0006412">
    <property type="term" value="P:translation"/>
    <property type="evidence" value="ECO:0007669"/>
    <property type="project" value="UniProtKB-UniRule"/>
</dbReference>
<evidence type="ECO:0000313" key="6">
    <source>
        <dbReference type="Proteomes" id="UP000176787"/>
    </source>
</evidence>
<sequence length="115" mass="12229">MEDGFLYVNSSYNNTILSLTDEKGNVAFWASAGSLGFKGTKKGTPFAASKAAELVADKTKLIGIKNIDIVLKGIGAGRESAIRAFINRAEINVKSIKDVTPIPHGGVKAPKPRRV</sequence>
<evidence type="ECO:0000256" key="1">
    <source>
        <dbReference type="ARBA" id="ARBA00006194"/>
    </source>
</evidence>
<dbReference type="PANTHER" id="PTHR11759">
    <property type="entry name" value="40S RIBOSOMAL PROTEIN S14/30S RIBOSOMAL PROTEIN S11"/>
    <property type="match status" value="1"/>
</dbReference>
<dbReference type="HAMAP" id="MF_01310">
    <property type="entry name" value="Ribosomal_uS11"/>
    <property type="match status" value="1"/>
</dbReference>
<comment type="caution">
    <text evidence="5">The sequence shown here is derived from an EMBL/GenBank/DDBJ whole genome shotgun (WGS) entry which is preliminary data.</text>
</comment>
<dbReference type="Proteomes" id="UP000176787">
    <property type="component" value="Unassembled WGS sequence"/>
</dbReference>
<reference evidence="5 6" key="1">
    <citation type="journal article" date="2016" name="Nat. Commun.">
        <title>Thousands of microbial genomes shed light on interconnected biogeochemical processes in an aquifer system.</title>
        <authorList>
            <person name="Anantharaman K."/>
            <person name="Brown C.T."/>
            <person name="Hug L.A."/>
            <person name="Sharon I."/>
            <person name="Castelle C.J."/>
            <person name="Probst A.J."/>
            <person name="Thomas B.C."/>
            <person name="Singh A."/>
            <person name="Wilkins M.J."/>
            <person name="Karaoz U."/>
            <person name="Brodie E.L."/>
            <person name="Williams K.H."/>
            <person name="Hubbard S.S."/>
            <person name="Banfield J.F."/>
        </authorList>
    </citation>
    <scope>NUCLEOTIDE SEQUENCE [LARGE SCALE GENOMIC DNA]</scope>
</reference>
<keyword evidence="2 4" id="KW-0689">Ribosomal protein</keyword>
<dbReference type="InterPro" id="IPR036967">
    <property type="entry name" value="Ribosomal_uS11_sf"/>
</dbReference>
<comment type="similarity">
    <text evidence="1 4">Belongs to the universal ribosomal protein uS11 family.</text>
</comment>